<keyword evidence="2" id="KW-1185">Reference proteome</keyword>
<name>A0A814PEB8_9BILA</name>
<evidence type="ECO:0000313" key="1">
    <source>
        <dbReference type="EMBL" id="CAF1106753.1"/>
    </source>
</evidence>
<proteinExistence type="predicted"/>
<gene>
    <name evidence="1" type="ORF">OXX778_LOCUS21426</name>
</gene>
<dbReference type="Proteomes" id="UP000663879">
    <property type="component" value="Unassembled WGS sequence"/>
</dbReference>
<dbReference type="AlphaFoldDB" id="A0A814PEB8"/>
<dbReference type="EMBL" id="CAJNOC010007896">
    <property type="protein sequence ID" value="CAF1106753.1"/>
    <property type="molecule type" value="Genomic_DNA"/>
</dbReference>
<accession>A0A814PEB8</accession>
<protein>
    <submittedName>
        <fullName evidence="1">Uncharacterized protein</fullName>
    </submittedName>
</protein>
<sequence>MDFNEDLKLTNKPEGVENVLNLIKTHKHYLNQLDFDFKNQHLNKLKEIDKYQILIQKAVHCSCCKKDLTNNHNGFDNFFNHINSCPLANFYKRLNLNSINQNSDHEKCLPCHNFIKILVHCKNKGKDLKGFDALTLKNHFLIENEIIEYLNENKDKDFLQNEQKCFYCDKNIQSNYKAHKNNCRVYNHPFINQFMKS</sequence>
<evidence type="ECO:0000313" key="2">
    <source>
        <dbReference type="Proteomes" id="UP000663879"/>
    </source>
</evidence>
<reference evidence="1" key="1">
    <citation type="submission" date="2021-02" db="EMBL/GenBank/DDBJ databases">
        <authorList>
            <person name="Nowell W R."/>
        </authorList>
    </citation>
    <scope>NUCLEOTIDE SEQUENCE</scope>
    <source>
        <strain evidence="1">Ploen Becks lab</strain>
    </source>
</reference>
<organism evidence="1 2">
    <name type="scientific">Brachionus calyciflorus</name>
    <dbReference type="NCBI Taxonomy" id="104777"/>
    <lineage>
        <taxon>Eukaryota</taxon>
        <taxon>Metazoa</taxon>
        <taxon>Spiralia</taxon>
        <taxon>Gnathifera</taxon>
        <taxon>Rotifera</taxon>
        <taxon>Eurotatoria</taxon>
        <taxon>Monogononta</taxon>
        <taxon>Pseudotrocha</taxon>
        <taxon>Ploima</taxon>
        <taxon>Brachionidae</taxon>
        <taxon>Brachionus</taxon>
    </lineage>
</organism>
<comment type="caution">
    <text evidence="1">The sequence shown here is derived from an EMBL/GenBank/DDBJ whole genome shotgun (WGS) entry which is preliminary data.</text>
</comment>